<comment type="caution">
    <text evidence="1">The sequence shown here is derived from an EMBL/GenBank/DDBJ whole genome shotgun (WGS) entry which is preliminary data.</text>
</comment>
<evidence type="ECO:0000313" key="2">
    <source>
        <dbReference type="Proteomes" id="UP001172102"/>
    </source>
</evidence>
<protein>
    <submittedName>
        <fullName evidence="1">Uncharacterized protein</fullName>
    </submittedName>
</protein>
<feature type="non-terminal residue" evidence="1">
    <location>
        <position position="1"/>
    </location>
</feature>
<gene>
    <name evidence="1" type="ORF">B0H67DRAFT_451289</name>
</gene>
<reference evidence="1" key="1">
    <citation type="submission" date="2023-06" db="EMBL/GenBank/DDBJ databases">
        <title>Genome-scale phylogeny and comparative genomics of the fungal order Sordariales.</title>
        <authorList>
            <consortium name="Lawrence Berkeley National Laboratory"/>
            <person name="Hensen N."/>
            <person name="Bonometti L."/>
            <person name="Westerberg I."/>
            <person name="Brannstrom I.O."/>
            <person name="Guillou S."/>
            <person name="Cros-Aarteil S."/>
            <person name="Calhoun S."/>
            <person name="Haridas S."/>
            <person name="Kuo A."/>
            <person name="Mondo S."/>
            <person name="Pangilinan J."/>
            <person name="Riley R."/>
            <person name="Labutti K."/>
            <person name="Andreopoulos B."/>
            <person name="Lipzen A."/>
            <person name="Chen C."/>
            <person name="Yanf M."/>
            <person name="Daum C."/>
            <person name="Ng V."/>
            <person name="Clum A."/>
            <person name="Steindorff A."/>
            <person name="Ohm R."/>
            <person name="Martin F."/>
            <person name="Silar P."/>
            <person name="Natvig D."/>
            <person name="Lalanne C."/>
            <person name="Gautier V."/>
            <person name="Ament-Velasquez S.L."/>
            <person name="Kruys A."/>
            <person name="Hutchinson M.I."/>
            <person name="Powell A.J."/>
            <person name="Barry K."/>
            <person name="Miller A.N."/>
            <person name="Grigoriev I.V."/>
            <person name="Debuchy R."/>
            <person name="Gladieux P."/>
            <person name="Thoren M.H."/>
            <person name="Johannesson H."/>
        </authorList>
    </citation>
    <scope>NUCLEOTIDE SEQUENCE</scope>
    <source>
        <strain evidence="1">SMH4607-1</strain>
    </source>
</reference>
<name>A0AA40AHM2_9PEZI</name>
<evidence type="ECO:0000313" key="1">
    <source>
        <dbReference type="EMBL" id="KAK0715963.1"/>
    </source>
</evidence>
<dbReference type="Proteomes" id="UP001172102">
    <property type="component" value="Unassembled WGS sequence"/>
</dbReference>
<dbReference type="AlphaFoldDB" id="A0AA40AHM2"/>
<organism evidence="1 2">
    <name type="scientific">Lasiosphaeris hirsuta</name>
    <dbReference type="NCBI Taxonomy" id="260670"/>
    <lineage>
        <taxon>Eukaryota</taxon>
        <taxon>Fungi</taxon>
        <taxon>Dikarya</taxon>
        <taxon>Ascomycota</taxon>
        <taxon>Pezizomycotina</taxon>
        <taxon>Sordariomycetes</taxon>
        <taxon>Sordariomycetidae</taxon>
        <taxon>Sordariales</taxon>
        <taxon>Lasiosphaeriaceae</taxon>
        <taxon>Lasiosphaeris</taxon>
    </lineage>
</organism>
<dbReference type="EMBL" id="JAUKUA010000004">
    <property type="protein sequence ID" value="KAK0715963.1"/>
    <property type="molecule type" value="Genomic_DNA"/>
</dbReference>
<sequence>GCTTTLAKDPKGGCPAWNGVETVYPSTTIKYKSIDCHGCDYLFSGDFRFCPNQKINTVESVSTPSTYWSTVCQPTTALGYASQADASALTTASSPTITRTPVAAPNPIITSAPQATAVVEARQVDTMGKDLAACPTTYVVQPEQSAGKTLTTYSRYTTTTVLLNCGGCPLVVSTALVGYGPPGVFTKTTTLPVGARTTYACR</sequence>
<keyword evidence="2" id="KW-1185">Reference proteome</keyword>
<feature type="non-terminal residue" evidence="1">
    <location>
        <position position="202"/>
    </location>
</feature>
<proteinExistence type="predicted"/>
<accession>A0AA40AHM2</accession>